<protein>
    <submittedName>
        <fullName evidence="3">Glycosyltransferase</fullName>
    </submittedName>
</protein>
<evidence type="ECO:0000313" key="4">
    <source>
        <dbReference type="Proteomes" id="UP000282837"/>
    </source>
</evidence>
<dbReference type="CDD" id="cd03801">
    <property type="entry name" value="GT4_PimA-like"/>
    <property type="match status" value="1"/>
</dbReference>
<dbReference type="RefSeq" id="WP_127708265.1">
    <property type="nucleotide sequence ID" value="NZ_SACO01000005.1"/>
</dbReference>
<sequence>MSKTRLLHLHSSFNPGGKELRCAQLINAFGDACSHTIISGVAGAMEATARIAKGIEWRGDEAFPSLQGKPTPARLLSLARAMVGHDLVLTYNFGAMDAVMAHTLYSSALPLPPLIHHEDGFNQDEAEKLKPLRNWYRRIALGRASALVVPSQRLEQIALKAWQQPVARVHRIANGVNTASFTQKVRPNALPRIVKREGELWLGTLAGLRAVKNLPRLVRAFAGLPDPWQLVIMGEGPEREAIRAEAERLGLAHRVHLPGHAPDPAKAIGLFDLFALSSDSEQFPISVVEAMAGGLAVCSPAVGDVAGMVAPENRLFITPAGDDAAYAAALLALAQDASLRGDIGAANRRIAQADYDEQGMIARYRRLYAGAMGRADL</sequence>
<organism evidence="3 4">
    <name type="scientific">Novosphingobium umbonatum</name>
    <dbReference type="NCBI Taxonomy" id="1908524"/>
    <lineage>
        <taxon>Bacteria</taxon>
        <taxon>Pseudomonadati</taxon>
        <taxon>Pseudomonadota</taxon>
        <taxon>Alphaproteobacteria</taxon>
        <taxon>Sphingomonadales</taxon>
        <taxon>Sphingomonadaceae</taxon>
        <taxon>Novosphingobium</taxon>
    </lineage>
</organism>
<feature type="domain" description="Glycosyltransferase subfamily 4-like N-terminal" evidence="2">
    <location>
        <begin position="16"/>
        <end position="179"/>
    </location>
</feature>
<dbReference type="EMBL" id="SACO01000005">
    <property type="protein sequence ID" value="RVU05326.1"/>
    <property type="molecule type" value="Genomic_DNA"/>
</dbReference>
<keyword evidence="4" id="KW-1185">Reference proteome</keyword>
<dbReference type="PANTHER" id="PTHR12526">
    <property type="entry name" value="GLYCOSYLTRANSFERASE"/>
    <property type="match status" value="1"/>
</dbReference>
<dbReference type="InterPro" id="IPR028098">
    <property type="entry name" value="Glyco_trans_4-like_N"/>
</dbReference>
<evidence type="ECO:0000259" key="2">
    <source>
        <dbReference type="Pfam" id="PF13439"/>
    </source>
</evidence>
<dbReference type="InterPro" id="IPR001296">
    <property type="entry name" value="Glyco_trans_1"/>
</dbReference>
<dbReference type="Pfam" id="PF00534">
    <property type="entry name" value="Glycos_transf_1"/>
    <property type="match status" value="1"/>
</dbReference>
<dbReference type="Pfam" id="PF13439">
    <property type="entry name" value="Glyco_transf_4"/>
    <property type="match status" value="1"/>
</dbReference>
<dbReference type="GO" id="GO:0016757">
    <property type="term" value="F:glycosyltransferase activity"/>
    <property type="evidence" value="ECO:0007669"/>
    <property type="project" value="InterPro"/>
</dbReference>
<keyword evidence="3" id="KW-0808">Transferase</keyword>
<comment type="caution">
    <text evidence="3">The sequence shown here is derived from an EMBL/GenBank/DDBJ whole genome shotgun (WGS) entry which is preliminary data.</text>
</comment>
<accession>A0A3S2Y9B6</accession>
<evidence type="ECO:0000313" key="3">
    <source>
        <dbReference type="EMBL" id="RVU05326.1"/>
    </source>
</evidence>
<dbReference type="AlphaFoldDB" id="A0A3S2Y9B6"/>
<dbReference type="Gene3D" id="3.40.50.2000">
    <property type="entry name" value="Glycogen Phosphorylase B"/>
    <property type="match status" value="2"/>
</dbReference>
<dbReference type="Proteomes" id="UP000282837">
    <property type="component" value="Unassembled WGS sequence"/>
</dbReference>
<dbReference type="SUPFAM" id="SSF53756">
    <property type="entry name" value="UDP-Glycosyltransferase/glycogen phosphorylase"/>
    <property type="match status" value="1"/>
</dbReference>
<feature type="domain" description="Glycosyl transferase family 1" evidence="1">
    <location>
        <begin position="194"/>
        <end position="348"/>
    </location>
</feature>
<evidence type="ECO:0000259" key="1">
    <source>
        <dbReference type="Pfam" id="PF00534"/>
    </source>
</evidence>
<reference evidence="3 4" key="1">
    <citation type="submission" date="2019-01" db="EMBL/GenBank/DDBJ databases">
        <authorList>
            <person name="Chen W.-M."/>
        </authorList>
    </citation>
    <scope>NUCLEOTIDE SEQUENCE [LARGE SCALE GENOMIC DNA]</scope>
    <source>
        <strain evidence="3 4">FSY-9</strain>
    </source>
</reference>
<dbReference type="OrthoDB" id="9790710at2"/>
<gene>
    <name evidence="3" type="ORF">EOE18_08395</name>
</gene>
<proteinExistence type="predicted"/>
<name>A0A3S2Y9B6_9SPHN</name>